<proteinExistence type="predicted"/>
<sequence>MSVFIPMSLLSMTPPNLAEAVLAESVSSLALFYDEGCPACRFYSRRVRLQATLGQLQLIDVRAEPHYAQLLAGAGYQIEQGMVLRVADSWYGGANALQMLALLSSRSNVFNRFNFWLFKSPRRAKVWYPVLRSARNSLLWLLRLPKI</sequence>
<dbReference type="RefSeq" id="WP_226751241.1">
    <property type="nucleotide sequence ID" value="NZ_JAEINI020000005.1"/>
</dbReference>
<dbReference type="Proteomes" id="UP000633814">
    <property type="component" value="Unassembled WGS sequence"/>
</dbReference>
<dbReference type="Pfam" id="PF04134">
    <property type="entry name" value="DCC1-like"/>
    <property type="match status" value="1"/>
</dbReference>
<evidence type="ECO:0000313" key="1">
    <source>
        <dbReference type="EMBL" id="MCB5227182.1"/>
    </source>
</evidence>
<gene>
    <name evidence="1" type="ORF">JAO78_010200</name>
</gene>
<protein>
    <submittedName>
        <fullName evidence="1">DUF393 domain-containing protein</fullName>
    </submittedName>
</protein>
<comment type="caution">
    <text evidence="1">The sequence shown here is derived from an EMBL/GenBank/DDBJ whole genome shotgun (WGS) entry which is preliminary data.</text>
</comment>
<reference evidence="1 2" key="1">
    <citation type="submission" date="2021-10" db="EMBL/GenBank/DDBJ databases">
        <title>Alishewanella koreense sp. nov. isolated from seawater of southwestern coast in South Korea and the proposal for the reclassification of Rheinheimera perlucida and Rheinheimera tuosuensis as Arsukibacterium perlucida and Arsukibacterium tuosuensis.</title>
        <authorList>
            <person name="Kim K.H."/>
            <person name="Ruan W."/>
            <person name="Kim K.R."/>
            <person name="Baek J.H."/>
            <person name="Jeon C.O."/>
        </authorList>
    </citation>
    <scope>NUCLEOTIDE SEQUENCE [LARGE SCALE GENOMIC DNA]</scope>
    <source>
        <strain evidence="1 2">16-MA</strain>
    </source>
</reference>
<organism evidence="1 2">
    <name type="scientific">Alishewanella maricola</name>
    <dbReference type="NCBI Taxonomy" id="2795740"/>
    <lineage>
        <taxon>Bacteria</taxon>
        <taxon>Pseudomonadati</taxon>
        <taxon>Pseudomonadota</taxon>
        <taxon>Gammaproteobacteria</taxon>
        <taxon>Alteromonadales</taxon>
        <taxon>Alteromonadaceae</taxon>
        <taxon>Alishewanella</taxon>
    </lineage>
</organism>
<evidence type="ECO:0000313" key="2">
    <source>
        <dbReference type="Proteomes" id="UP000633814"/>
    </source>
</evidence>
<accession>A0ABS8C4H3</accession>
<dbReference type="EMBL" id="JAEINI020000005">
    <property type="protein sequence ID" value="MCB5227182.1"/>
    <property type="molecule type" value="Genomic_DNA"/>
</dbReference>
<dbReference type="InterPro" id="IPR007263">
    <property type="entry name" value="DCC1-like"/>
</dbReference>
<name>A0ABS8C4H3_9ALTE</name>
<keyword evidence="2" id="KW-1185">Reference proteome</keyword>